<evidence type="ECO:0000256" key="5">
    <source>
        <dbReference type="ARBA" id="ARBA00022840"/>
    </source>
</evidence>
<evidence type="ECO:0000256" key="4">
    <source>
        <dbReference type="ARBA" id="ARBA00022741"/>
    </source>
</evidence>
<name>A0A196SDG2_BLAHN</name>
<dbReference type="AlphaFoldDB" id="A0A196SDG2"/>
<dbReference type="EMBL" id="LXWW01000183">
    <property type="protein sequence ID" value="OAO15048.1"/>
    <property type="molecule type" value="Genomic_DNA"/>
</dbReference>
<dbReference type="InterPro" id="IPR012094">
    <property type="entry name" value="tRNA_Ile_lys_synt"/>
</dbReference>
<dbReference type="CDD" id="cd01992">
    <property type="entry name" value="TilS_N"/>
    <property type="match status" value="1"/>
</dbReference>
<evidence type="ECO:0000256" key="1">
    <source>
        <dbReference type="ARBA" id="ARBA00013267"/>
    </source>
</evidence>
<reference evidence="8 9" key="1">
    <citation type="submission" date="2016-05" db="EMBL/GenBank/DDBJ databases">
        <title>Nuclear genome of Blastocystis sp. subtype 1 NandII.</title>
        <authorList>
            <person name="Gentekaki E."/>
            <person name="Curtis B."/>
            <person name="Stairs C."/>
            <person name="Eme L."/>
            <person name="Herman E."/>
            <person name="Klimes V."/>
            <person name="Arias M.C."/>
            <person name="Elias M."/>
            <person name="Hilliou F."/>
            <person name="Klute M."/>
            <person name="Malik S.-B."/>
            <person name="Pightling A."/>
            <person name="Rachubinski R."/>
            <person name="Salas D."/>
            <person name="Schlacht A."/>
            <person name="Suga H."/>
            <person name="Archibald J."/>
            <person name="Ball S.G."/>
            <person name="Clark G."/>
            <person name="Dacks J."/>
            <person name="Van Der Giezen M."/>
            <person name="Tsaousis A."/>
            <person name="Roger A."/>
        </authorList>
    </citation>
    <scope>NUCLEOTIDE SEQUENCE [LARGE SCALE GENOMIC DNA]</scope>
    <source>
        <strain evidence="9">ATCC 50177 / NandII</strain>
    </source>
</reference>
<dbReference type="GO" id="GO:0005524">
    <property type="term" value="F:ATP binding"/>
    <property type="evidence" value="ECO:0007669"/>
    <property type="project" value="UniProtKB-KW"/>
</dbReference>
<keyword evidence="9" id="KW-1185">Reference proteome</keyword>
<proteinExistence type="predicted"/>
<dbReference type="Gene3D" id="3.40.50.620">
    <property type="entry name" value="HUPs"/>
    <property type="match status" value="1"/>
</dbReference>
<dbReference type="PANTHER" id="PTHR43033">
    <property type="entry name" value="TRNA(ILE)-LYSIDINE SYNTHASE-RELATED"/>
    <property type="match status" value="1"/>
</dbReference>
<keyword evidence="5" id="KW-0067">ATP-binding</keyword>
<dbReference type="Pfam" id="PF01171">
    <property type="entry name" value="ATP_bind_3"/>
    <property type="match status" value="1"/>
</dbReference>
<evidence type="ECO:0000259" key="7">
    <source>
        <dbReference type="Pfam" id="PF01171"/>
    </source>
</evidence>
<evidence type="ECO:0000256" key="6">
    <source>
        <dbReference type="ARBA" id="ARBA00048539"/>
    </source>
</evidence>
<feature type="domain" description="tRNA(Ile)-lysidine/2-thiocytidine synthase N-terminal" evidence="7">
    <location>
        <begin position="2"/>
        <end position="107"/>
    </location>
</feature>
<protein>
    <recommendedName>
        <fullName evidence="1">tRNA(Ile)-lysidine synthetase</fullName>
        <ecNumber evidence="1">6.3.4.19</ecNumber>
    </recommendedName>
</protein>
<dbReference type="STRING" id="478820.A0A196SDG2"/>
<keyword evidence="3" id="KW-0819">tRNA processing</keyword>
<dbReference type="PANTHER" id="PTHR43033:SF1">
    <property type="entry name" value="TRNA(ILE)-LYSIDINE SYNTHASE-RELATED"/>
    <property type="match status" value="1"/>
</dbReference>
<evidence type="ECO:0000313" key="9">
    <source>
        <dbReference type="Proteomes" id="UP000078348"/>
    </source>
</evidence>
<evidence type="ECO:0000313" key="8">
    <source>
        <dbReference type="EMBL" id="OAO15048.1"/>
    </source>
</evidence>
<gene>
    <name evidence="8" type="ORF">AV274_3264</name>
</gene>
<sequence length="386" mass="42803">MEKEGRVQRYLLMSQLCREHSTRDVVVAHHGDDQIETFLMRLYRGSGYAGLACMKPVQEMDDGTRRIRPLLAASKDRLLATCKAADIPFVIDPSNADLQYDRNRVRAAVAEIKAKETMDVARILRAATFFQEVRSSAEAAMQRRLQACCQYNAELGICRLDALALAAMPERDVLDILRTVCAGIGGAAVPSEKALRRVASTIRRERGLKKPMQVAGCVVCELKAGASVYAKKEKKGVWLCVCLDRNQLPQRCVDTHAVALPLGAPIAYIRQFTVAAEARPQSQSALRTIHPLPFITAPAESLRLSVSFLPDAMLQSFLCSNRGVLTRRNLSNTIARSIPAVFAEINGKKELVYSPVLKVNRVANVHFQMASVPKRAFRGVQPWILY</sequence>
<dbReference type="Proteomes" id="UP000078348">
    <property type="component" value="Unassembled WGS sequence"/>
</dbReference>
<dbReference type="InterPro" id="IPR011063">
    <property type="entry name" value="TilS/TtcA_N"/>
</dbReference>
<evidence type="ECO:0000256" key="2">
    <source>
        <dbReference type="ARBA" id="ARBA00022598"/>
    </source>
</evidence>
<organism evidence="8 9">
    <name type="scientific">Blastocystis sp. subtype 1 (strain ATCC 50177 / NandII)</name>
    <dbReference type="NCBI Taxonomy" id="478820"/>
    <lineage>
        <taxon>Eukaryota</taxon>
        <taxon>Sar</taxon>
        <taxon>Stramenopiles</taxon>
        <taxon>Bigyra</taxon>
        <taxon>Opalozoa</taxon>
        <taxon>Opalinata</taxon>
        <taxon>Blastocystidae</taxon>
        <taxon>Blastocystis</taxon>
    </lineage>
</organism>
<evidence type="ECO:0000256" key="3">
    <source>
        <dbReference type="ARBA" id="ARBA00022694"/>
    </source>
</evidence>
<comment type="caution">
    <text evidence="8">The sequence shown here is derived from an EMBL/GenBank/DDBJ whole genome shotgun (WGS) entry which is preliminary data.</text>
</comment>
<dbReference type="NCBIfam" id="TIGR02432">
    <property type="entry name" value="lysidine_TilS_N"/>
    <property type="match status" value="1"/>
</dbReference>
<comment type="catalytic activity">
    <reaction evidence="6">
        <text>cytidine(34) in tRNA(Ile2) + L-lysine + ATP = lysidine(34) in tRNA(Ile2) + AMP + diphosphate + H(+)</text>
        <dbReference type="Rhea" id="RHEA:43744"/>
        <dbReference type="Rhea" id="RHEA-COMP:10625"/>
        <dbReference type="Rhea" id="RHEA-COMP:10670"/>
        <dbReference type="ChEBI" id="CHEBI:15378"/>
        <dbReference type="ChEBI" id="CHEBI:30616"/>
        <dbReference type="ChEBI" id="CHEBI:32551"/>
        <dbReference type="ChEBI" id="CHEBI:33019"/>
        <dbReference type="ChEBI" id="CHEBI:82748"/>
        <dbReference type="ChEBI" id="CHEBI:83665"/>
        <dbReference type="ChEBI" id="CHEBI:456215"/>
        <dbReference type="EC" id="6.3.4.19"/>
    </reaction>
</comment>
<dbReference type="SUPFAM" id="SSF52402">
    <property type="entry name" value="Adenine nucleotide alpha hydrolases-like"/>
    <property type="match status" value="1"/>
</dbReference>
<accession>A0A196SDG2</accession>
<dbReference type="InterPro" id="IPR012795">
    <property type="entry name" value="tRNA_Ile_lys_synt_N"/>
</dbReference>
<keyword evidence="2" id="KW-0436">Ligase</keyword>
<dbReference type="GO" id="GO:0008033">
    <property type="term" value="P:tRNA processing"/>
    <property type="evidence" value="ECO:0007669"/>
    <property type="project" value="UniProtKB-KW"/>
</dbReference>
<dbReference type="OrthoDB" id="46912at2759"/>
<dbReference type="GO" id="GO:0032267">
    <property type="term" value="F:tRNA(Ile)-lysidine synthase activity"/>
    <property type="evidence" value="ECO:0007669"/>
    <property type="project" value="UniProtKB-EC"/>
</dbReference>
<dbReference type="EC" id="6.3.4.19" evidence="1"/>
<dbReference type="InterPro" id="IPR014729">
    <property type="entry name" value="Rossmann-like_a/b/a_fold"/>
</dbReference>
<keyword evidence="4" id="KW-0547">Nucleotide-binding</keyword>